<keyword evidence="1" id="KW-0732">Signal</keyword>
<keyword evidence="4" id="KW-1185">Reference proteome</keyword>
<dbReference type="InterPro" id="IPR013766">
    <property type="entry name" value="Thioredoxin_domain"/>
</dbReference>
<feature type="domain" description="Thioredoxin" evidence="2">
    <location>
        <begin position="39"/>
        <end position="192"/>
    </location>
</feature>
<comment type="caution">
    <text evidence="3">The sequence shown here is derived from an EMBL/GenBank/DDBJ whole genome shotgun (WGS) entry which is preliminary data.</text>
</comment>
<dbReference type="InterPro" id="IPR000866">
    <property type="entry name" value="AhpC/TSA"/>
</dbReference>
<dbReference type="PANTHER" id="PTHR43640">
    <property type="entry name" value="OS07G0260300 PROTEIN"/>
    <property type="match status" value="1"/>
</dbReference>
<evidence type="ECO:0000256" key="1">
    <source>
        <dbReference type="SAM" id="SignalP"/>
    </source>
</evidence>
<dbReference type="EMBL" id="JACHKT010000030">
    <property type="protein sequence ID" value="MBB6004860.1"/>
    <property type="molecule type" value="Genomic_DNA"/>
</dbReference>
<accession>A0A841EX18</accession>
<name>A0A841EX18_9BACT</name>
<protein>
    <submittedName>
        <fullName evidence="3">Glutathione peroxidase-family protein</fullName>
    </submittedName>
</protein>
<dbReference type="Proteomes" id="UP000524404">
    <property type="component" value="Unassembled WGS sequence"/>
</dbReference>
<dbReference type="PROSITE" id="PS51352">
    <property type="entry name" value="THIOREDOXIN_2"/>
    <property type="match status" value="1"/>
</dbReference>
<dbReference type="GO" id="GO:0004601">
    <property type="term" value="F:peroxidase activity"/>
    <property type="evidence" value="ECO:0007669"/>
    <property type="project" value="UniProtKB-KW"/>
</dbReference>
<dbReference type="RefSeq" id="WP_184136162.1">
    <property type="nucleotide sequence ID" value="NZ_JACHKT010000030.1"/>
</dbReference>
<keyword evidence="3" id="KW-0575">Peroxidase</keyword>
<organism evidence="3 4">
    <name type="scientific">Arcicella rosea</name>
    <dbReference type="NCBI Taxonomy" id="502909"/>
    <lineage>
        <taxon>Bacteria</taxon>
        <taxon>Pseudomonadati</taxon>
        <taxon>Bacteroidota</taxon>
        <taxon>Cytophagia</taxon>
        <taxon>Cytophagales</taxon>
        <taxon>Flectobacillaceae</taxon>
        <taxon>Arcicella</taxon>
    </lineage>
</organism>
<feature type="chain" id="PRO_5032557976" evidence="1">
    <location>
        <begin position="26"/>
        <end position="217"/>
    </location>
</feature>
<dbReference type="PANTHER" id="PTHR43640:SF1">
    <property type="entry name" value="THIOREDOXIN-DEPENDENT PEROXIREDOXIN"/>
    <property type="match status" value="1"/>
</dbReference>
<dbReference type="InterPro" id="IPR047262">
    <property type="entry name" value="PRX-like1"/>
</dbReference>
<dbReference type="AlphaFoldDB" id="A0A841EX18"/>
<evidence type="ECO:0000313" key="3">
    <source>
        <dbReference type="EMBL" id="MBB6004860.1"/>
    </source>
</evidence>
<gene>
    <name evidence="3" type="ORF">HNP25_003530</name>
</gene>
<dbReference type="SUPFAM" id="SSF52833">
    <property type="entry name" value="Thioredoxin-like"/>
    <property type="match status" value="1"/>
</dbReference>
<keyword evidence="3" id="KW-0560">Oxidoreductase</keyword>
<proteinExistence type="predicted"/>
<sequence>MKTHIKNIKTIFLLGVVLSSLFGFTQSGEENRQKADKGYAIGDVITDFKLRSTSGSFVSMADNRSVKGYIIVFTCNHCPFSKAYESRIMALDKKFASQGYPVIAINPNDPSAYEEDSFENMQVVAKAKGYTFPYLQDESQLTSKAFGVSRTPSVYVVKKEGDKFILQYIGGIDDNTQDANAVTKRYVEDAINNLLAGRPVVGNFTKTVGCAVKWKGV</sequence>
<evidence type="ECO:0000259" key="2">
    <source>
        <dbReference type="PROSITE" id="PS51352"/>
    </source>
</evidence>
<feature type="signal peptide" evidence="1">
    <location>
        <begin position="1"/>
        <end position="25"/>
    </location>
</feature>
<dbReference type="Gene3D" id="3.40.30.10">
    <property type="entry name" value="Glutaredoxin"/>
    <property type="match status" value="1"/>
</dbReference>
<dbReference type="CDD" id="cd02969">
    <property type="entry name" value="PRX_like1"/>
    <property type="match status" value="1"/>
</dbReference>
<reference evidence="3 4" key="1">
    <citation type="submission" date="2020-08" db="EMBL/GenBank/DDBJ databases">
        <title>Functional genomics of gut bacteria from endangered species of beetles.</title>
        <authorList>
            <person name="Carlos-Shanley C."/>
        </authorList>
    </citation>
    <scope>NUCLEOTIDE SEQUENCE [LARGE SCALE GENOMIC DNA]</scope>
    <source>
        <strain evidence="3 4">S00070</strain>
    </source>
</reference>
<dbReference type="Pfam" id="PF00578">
    <property type="entry name" value="AhpC-TSA"/>
    <property type="match status" value="1"/>
</dbReference>
<evidence type="ECO:0000313" key="4">
    <source>
        <dbReference type="Proteomes" id="UP000524404"/>
    </source>
</evidence>
<dbReference type="InterPro" id="IPR036249">
    <property type="entry name" value="Thioredoxin-like_sf"/>
</dbReference>